<dbReference type="SMART" id="SM00382">
    <property type="entry name" value="AAA"/>
    <property type="match status" value="1"/>
</dbReference>
<dbReference type="InterPro" id="IPR003439">
    <property type="entry name" value="ABC_transporter-like_ATP-bd"/>
</dbReference>
<evidence type="ECO:0000256" key="4">
    <source>
        <dbReference type="ARBA" id="ARBA00022840"/>
    </source>
</evidence>
<evidence type="ECO:0000313" key="6">
    <source>
        <dbReference type="EMBL" id="MFD0899482.1"/>
    </source>
</evidence>
<evidence type="ECO:0000256" key="2">
    <source>
        <dbReference type="ARBA" id="ARBA00022448"/>
    </source>
</evidence>
<accession>A0ABW3EJJ0</accession>
<dbReference type="SUPFAM" id="SSF52540">
    <property type="entry name" value="P-loop containing nucleoside triphosphate hydrolases"/>
    <property type="match status" value="1"/>
</dbReference>
<dbReference type="PROSITE" id="PS50893">
    <property type="entry name" value="ABC_TRANSPORTER_2"/>
    <property type="match status" value="1"/>
</dbReference>
<comment type="similarity">
    <text evidence="1">Belongs to the ABC transporter superfamily.</text>
</comment>
<keyword evidence="3" id="KW-0547">Nucleotide-binding</keyword>
<dbReference type="PANTHER" id="PTHR43776:SF7">
    <property type="entry name" value="D,D-DIPEPTIDE TRANSPORT ATP-BINDING PROTEIN DDPF-RELATED"/>
    <property type="match status" value="1"/>
</dbReference>
<dbReference type="InterPro" id="IPR003593">
    <property type="entry name" value="AAA+_ATPase"/>
</dbReference>
<gene>
    <name evidence="6" type="ORF">ACFQ11_03700</name>
</gene>
<dbReference type="GO" id="GO:0005524">
    <property type="term" value="F:ATP binding"/>
    <property type="evidence" value="ECO:0007669"/>
    <property type="project" value="UniProtKB-KW"/>
</dbReference>
<feature type="domain" description="ABC transporter" evidence="5">
    <location>
        <begin position="20"/>
        <end position="260"/>
    </location>
</feature>
<dbReference type="PROSITE" id="PS00211">
    <property type="entry name" value="ABC_TRANSPORTER_1"/>
    <property type="match status" value="1"/>
</dbReference>
<organism evidence="6 7">
    <name type="scientific">Actinomadura sediminis</name>
    <dbReference type="NCBI Taxonomy" id="1038904"/>
    <lineage>
        <taxon>Bacteria</taxon>
        <taxon>Bacillati</taxon>
        <taxon>Actinomycetota</taxon>
        <taxon>Actinomycetes</taxon>
        <taxon>Streptosporangiales</taxon>
        <taxon>Thermomonosporaceae</taxon>
        <taxon>Actinomadura</taxon>
    </lineage>
</organism>
<sequence>MTVPPPTGPPPTETAPAPVLAADEVTVVFGHGRRAQTVLDNVSVAVPKGTTLGLVGESGSGKSTLAKAMVGLVRPRSGRILLDGRDVSGLRGSKLTEVRRRVQLISQDPNSSLNPRMRIGRALAEAIDPRRARADRAAIARGLEMVALDADAADRYPHEFSGGQRQRIAIARALVAEPDIVVADEITSALDCSVQAEVLNLLAGLRARLGLTMLFISHDLAVVRHVSDAVAVMRHGVIVEQGRIYDAPAHPYTRRLLASAPSLPAKEPS</sequence>
<protein>
    <submittedName>
        <fullName evidence="6">ATP-binding cassette domain-containing protein</fullName>
    </submittedName>
</protein>
<name>A0ABW3EJJ0_9ACTN</name>
<dbReference type="Proteomes" id="UP001596972">
    <property type="component" value="Unassembled WGS sequence"/>
</dbReference>
<dbReference type="Pfam" id="PF00005">
    <property type="entry name" value="ABC_tran"/>
    <property type="match status" value="1"/>
</dbReference>
<dbReference type="InterPro" id="IPR050319">
    <property type="entry name" value="ABC_transp_ATP-bind"/>
</dbReference>
<evidence type="ECO:0000256" key="3">
    <source>
        <dbReference type="ARBA" id="ARBA00022741"/>
    </source>
</evidence>
<evidence type="ECO:0000256" key="1">
    <source>
        <dbReference type="ARBA" id="ARBA00005417"/>
    </source>
</evidence>
<dbReference type="Gene3D" id="3.40.50.300">
    <property type="entry name" value="P-loop containing nucleotide triphosphate hydrolases"/>
    <property type="match status" value="1"/>
</dbReference>
<proteinExistence type="inferred from homology"/>
<dbReference type="CDD" id="cd03257">
    <property type="entry name" value="ABC_NikE_OppD_transporters"/>
    <property type="match status" value="1"/>
</dbReference>
<keyword evidence="4 6" id="KW-0067">ATP-binding</keyword>
<comment type="caution">
    <text evidence="6">The sequence shown here is derived from an EMBL/GenBank/DDBJ whole genome shotgun (WGS) entry which is preliminary data.</text>
</comment>
<dbReference type="EMBL" id="JBHTJA010000003">
    <property type="protein sequence ID" value="MFD0899482.1"/>
    <property type="molecule type" value="Genomic_DNA"/>
</dbReference>
<reference evidence="7" key="1">
    <citation type="journal article" date="2019" name="Int. J. Syst. Evol. Microbiol.">
        <title>The Global Catalogue of Microorganisms (GCM) 10K type strain sequencing project: providing services to taxonomists for standard genome sequencing and annotation.</title>
        <authorList>
            <consortium name="The Broad Institute Genomics Platform"/>
            <consortium name="The Broad Institute Genome Sequencing Center for Infectious Disease"/>
            <person name="Wu L."/>
            <person name="Ma J."/>
        </authorList>
    </citation>
    <scope>NUCLEOTIDE SEQUENCE [LARGE SCALE GENOMIC DNA]</scope>
    <source>
        <strain evidence="7">JCM 31202</strain>
    </source>
</reference>
<dbReference type="RefSeq" id="WP_378296328.1">
    <property type="nucleotide sequence ID" value="NZ_JBHTJA010000003.1"/>
</dbReference>
<keyword evidence="2" id="KW-0813">Transport</keyword>
<evidence type="ECO:0000259" key="5">
    <source>
        <dbReference type="PROSITE" id="PS50893"/>
    </source>
</evidence>
<dbReference type="PANTHER" id="PTHR43776">
    <property type="entry name" value="TRANSPORT ATP-BINDING PROTEIN"/>
    <property type="match status" value="1"/>
</dbReference>
<evidence type="ECO:0000313" key="7">
    <source>
        <dbReference type="Proteomes" id="UP001596972"/>
    </source>
</evidence>
<keyword evidence="7" id="KW-1185">Reference proteome</keyword>
<dbReference type="InterPro" id="IPR027417">
    <property type="entry name" value="P-loop_NTPase"/>
</dbReference>
<dbReference type="InterPro" id="IPR017871">
    <property type="entry name" value="ABC_transporter-like_CS"/>
</dbReference>